<feature type="chain" id="PRO_5032614987" evidence="1">
    <location>
        <begin position="49"/>
        <end position="273"/>
    </location>
</feature>
<organism evidence="2 3">
    <name type="scientific">Ficedula albicollis</name>
    <name type="common">Collared flycatcher</name>
    <name type="synonym">Muscicapa albicollis</name>
    <dbReference type="NCBI Taxonomy" id="59894"/>
    <lineage>
        <taxon>Eukaryota</taxon>
        <taxon>Metazoa</taxon>
        <taxon>Chordata</taxon>
        <taxon>Craniata</taxon>
        <taxon>Vertebrata</taxon>
        <taxon>Euteleostomi</taxon>
        <taxon>Archelosauria</taxon>
        <taxon>Archosauria</taxon>
        <taxon>Dinosauria</taxon>
        <taxon>Saurischia</taxon>
        <taxon>Theropoda</taxon>
        <taxon>Coelurosauria</taxon>
        <taxon>Aves</taxon>
        <taxon>Neognathae</taxon>
        <taxon>Neoaves</taxon>
        <taxon>Telluraves</taxon>
        <taxon>Australaves</taxon>
        <taxon>Passeriformes</taxon>
        <taxon>Muscicapidae</taxon>
        <taxon>Ficedula</taxon>
    </lineage>
</organism>
<protein>
    <submittedName>
        <fullName evidence="2">Phospholipase A2 group XIIB</fullName>
    </submittedName>
</protein>
<dbReference type="AlphaFoldDB" id="A0A803V7K3"/>
<dbReference type="Proteomes" id="UP000016665">
    <property type="component" value="Chromosome 6"/>
</dbReference>
<dbReference type="InterPro" id="IPR036444">
    <property type="entry name" value="PLipase_A2_dom_sf"/>
</dbReference>
<evidence type="ECO:0000256" key="1">
    <source>
        <dbReference type="SAM" id="SignalP"/>
    </source>
</evidence>
<dbReference type="GO" id="GO:0050482">
    <property type="term" value="P:arachidonate secretion"/>
    <property type="evidence" value="ECO:0007669"/>
    <property type="project" value="InterPro"/>
</dbReference>
<sequence>MQSGATASCSQQLIPTAAAPLLPRHRRRSMRLLLEAALLCLTLRLARCSEEAAPDGAGHQDPQAQASYSDWGIETIRDGFETVNSYFDSFLELLGGKNGVCQYRCRYGKAPMPRPHYKPQEPNGCSSHFLGLKLDLGIPAMTKCCNQLDICYDTCGANKYRCDAKFRWCLHSICSDLKRSLGFVSKVQGSHGGEGGCGQGAPLLPGKAELEQRLGRAKGMKYVFTARIHFGQCKSPARDTPKSILRWILLTNLYTSITFGSSTYQLSNHSPRL</sequence>
<dbReference type="PANTHER" id="PTHR12824">
    <property type="entry name" value="GROUP XII SECRETORY PHOSPHOLIPASE A2 FAMILY MEMBER"/>
    <property type="match status" value="1"/>
</dbReference>
<dbReference type="GO" id="GO:0005576">
    <property type="term" value="C:extracellular region"/>
    <property type="evidence" value="ECO:0007669"/>
    <property type="project" value="InterPro"/>
</dbReference>
<keyword evidence="3" id="KW-1185">Reference proteome</keyword>
<keyword evidence="1" id="KW-0732">Signal</keyword>
<dbReference type="GeneTree" id="ENSGT00390000008798"/>
<dbReference type="GO" id="GO:0016042">
    <property type="term" value="P:lipid catabolic process"/>
    <property type="evidence" value="ECO:0007669"/>
    <property type="project" value="InterPro"/>
</dbReference>
<reference evidence="2 3" key="1">
    <citation type="journal article" date="2012" name="Nature">
        <title>The genomic landscape of species divergence in Ficedula flycatchers.</title>
        <authorList>
            <person name="Ellegren H."/>
            <person name="Smeds L."/>
            <person name="Burri R."/>
            <person name="Olason P.I."/>
            <person name="Backstrom N."/>
            <person name="Kawakami T."/>
            <person name="Kunstner A."/>
            <person name="Makinen H."/>
            <person name="Nadachowska-Brzyska K."/>
            <person name="Qvarnstrom A."/>
            <person name="Uebbing S."/>
            <person name="Wolf J.B."/>
        </authorList>
    </citation>
    <scope>NUCLEOTIDE SEQUENCE [LARGE SCALE GENOMIC DNA]</scope>
</reference>
<feature type="signal peptide" evidence="1">
    <location>
        <begin position="1"/>
        <end position="48"/>
    </location>
</feature>
<dbReference type="GO" id="GO:0004623">
    <property type="term" value="F:phospholipase A2 activity"/>
    <property type="evidence" value="ECO:0007669"/>
    <property type="project" value="InterPro"/>
</dbReference>
<accession>A0A803V7K3</accession>
<reference evidence="2" key="3">
    <citation type="submission" date="2025-09" db="UniProtKB">
        <authorList>
            <consortium name="Ensembl"/>
        </authorList>
    </citation>
    <scope>IDENTIFICATION</scope>
</reference>
<dbReference type="GO" id="GO:0042632">
    <property type="term" value="P:cholesterol homeostasis"/>
    <property type="evidence" value="ECO:0007669"/>
    <property type="project" value="TreeGrafter"/>
</dbReference>
<evidence type="ECO:0000313" key="3">
    <source>
        <dbReference type="Proteomes" id="UP000016665"/>
    </source>
</evidence>
<reference evidence="2" key="2">
    <citation type="submission" date="2025-08" db="UniProtKB">
        <authorList>
            <consortium name="Ensembl"/>
        </authorList>
    </citation>
    <scope>IDENTIFICATION</scope>
</reference>
<dbReference type="SUPFAM" id="SSF48619">
    <property type="entry name" value="Phospholipase A2, PLA2"/>
    <property type="match status" value="1"/>
</dbReference>
<dbReference type="PANTHER" id="PTHR12824:SF2">
    <property type="entry name" value="GROUP XIIB SECRETORY PHOSPHOLIPASE A2-LIKE PROTEIN"/>
    <property type="match status" value="1"/>
</dbReference>
<dbReference type="Ensembl" id="ENSFALT00000025794.1">
    <property type="protein sequence ID" value="ENSFALP00000018709.1"/>
    <property type="gene ID" value="ENSFALG00000012766.2"/>
</dbReference>
<dbReference type="Pfam" id="PF06951">
    <property type="entry name" value="PLA2G12"/>
    <property type="match status" value="1"/>
</dbReference>
<name>A0A803V7K3_FICAL</name>
<gene>
    <name evidence="2" type="primary">PLA2G12B</name>
</gene>
<dbReference type="InterPro" id="IPR010711">
    <property type="entry name" value="PLA2G12"/>
</dbReference>
<dbReference type="GO" id="GO:0006644">
    <property type="term" value="P:phospholipid metabolic process"/>
    <property type="evidence" value="ECO:0007669"/>
    <property type="project" value="InterPro"/>
</dbReference>
<proteinExistence type="predicted"/>
<evidence type="ECO:0000313" key="2">
    <source>
        <dbReference type="Ensembl" id="ENSFALP00000018709.1"/>
    </source>
</evidence>
<dbReference type="GO" id="GO:0005509">
    <property type="term" value="F:calcium ion binding"/>
    <property type="evidence" value="ECO:0007669"/>
    <property type="project" value="InterPro"/>
</dbReference>
<dbReference type="GO" id="GO:0070328">
    <property type="term" value="P:triglyceride homeostasis"/>
    <property type="evidence" value="ECO:0007669"/>
    <property type="project" value="TreeGrafter"/>
</dbReference>